<dbReference type="RefSeq" id="WP_084274966.1">
    <property type="nucleotide sequence ID" value="NZ_AP026671.1"/>
</dbReference>
<keyword evidence="3" id="KW-1185">Reference proteome</keyword>
<dbReference type="Proteomes" id="UP000192602">
    <property type="component" value="Unassembled WGS sequence"/>
</dbReference>
<reference evidence="3" key="1">
    <citation type="submission" date="2017-04" db="EMBL/GenBank/DDBJ databases">
        <authorList>
            <person name="Varghese N."/>
            <person name="Submissions S."/>
        </authorList>
    </citation>
    <scope>NUCLEOTIDE SEQUENCE [LARGE SCALE GENOMIC DNA]</scope>
    <source>
        <strain evidence="3">DSM 16512</strain>
    </source>
</reference>
<organism evidence="2 3">
    <name type="scientific">Nitratiruptor tergarcus DSM 16512</name>
    <dbReference type="NCBI Taxonomy" id="1069081"/>
    <lineage>
        <taxon>Bacteria</taxon>
        <taxon>Pseudomonadati</taxon>
        <taxon>Campylobacterota</taxon>
        <taxon>Epsilonproteobacteria</taxon>
        <taxon>Nautiliales</taxon>
        <taxon>Nitratiruptoraceae</taxon>
        <taxon>Nitratiruptor</taxon>
    </lineage>
</organism>
<gene>
    <name evidence="2" type="ORF">SAMN05660197_0463</name>
</gene>
<feature type="chain" id="PRO_5013229815" description="Cytochrome C" evidence="1">
    <location>
        <begin position="20"/>
        <end position="134"/>
    </location>
</feature>
<protein>
    <recommendedName>
        <fullName evidence="4">Cytochrome C</fullName>
    </recommendedName>
</protein>
<dbReference type="AlphaFoldDB" id="A0A1W1WQV6"/>
<dbReference type="STRING" id="1069081.SAMN05660197_0463"/>
<evidence type="ECO:0000256" key="1">
    <source>
        <dbReference type="SAM" id="SignalP"/>
    </source>
</evidence>
<name>A0A1W1WQV6_9BACT</name>
<accession>A0A1W1WQV6</accession>
<dbReference type="OrthoDB" id="5334360at2"/>
<feature type="signal peptide" evidence="1">
    <location>
        <begin position="1"/>
        <end position="19"/>
    </location>
</feature>
<evidence type="ECO:0008006" key="4">
    <source>
        <dbReference type="Google" id="ProtNLM"/>
    </source>
</evidence>
<sequence>MKKIMIALLALSLATSLFADKKGRTKLQIEMQKFAAGMDLLQKGILYNCKECLDDGADRILENIKVLEKVDVKHFLPENQKYAYKFAQKTARLIEMYAKDIKESFAKGNMDDVMNDHAQILRQCNSCHMRIRGW</sequence>
<evidence type="ECO:0000313" key="3">
    <source>
        <dbReference type="Proteomes" id="UP000192602"/>
    </source>
</evidence>
<evidence type="ECO:0000313" key="2">
    <source>
        <dbReference type="EMBL" id="SMC08698.1"/>
    </source>
</evidence>
<keyword evidence="1" id="KW-0732">Signal</keyword>
<proteinExistence type="predicted"/>
<dbReference type="EMBL" id="FWWZ01000001">
    <property type="protein sequence ID" value="SMC08698.1"/>
    <property type="molecule type" value="Genomic_DNA"/>
</dbReference>